<evidence type="ECO:0000313" key="6">
    <source>
        <dbReference type="EMBL" id="CAD5328018.1"/>
    </source>
</evidence>
<dbReference type="Proteomes" id="UP000516314">
    <property type="component" value="Chromosome 4"/>
</dbReference>
<dbReference type="AlphaFoldDB" id="A0A7G2EZU9"/>
<dbReference type="InterPro" id="IPR002683">
    <property type="entry name" value="PsbP_C"/>
</dbReference>
<name>A0A7G2EZU9_ARATH</name>
<proteinExistence type="predicted"/>
<sequence>MASSAFAFPSYIITKGASTDSFKSTSLSSSRSLVTDFHLLFSRPISSGPKYQSAKSAKPESPVAINCLTDAKQVCAVGRRKSMMMGLLMSGLIVSQANLPTAFASTPVFREYIDTFDGYSFKYPQNWIQVRGAGADIFFRDPVVLDENLSVEFSSPSSSNYTSLEDLGSPEEVGKRVLRQYLTEFMSTRLGVKRQANILSTSSRVADDGKLYYQVEVNIKSYANNNELAVMPQDRVARLEWNRRYLAVLGVENDRLYSIRLQTPEKVFLEEEKDLRRSYVVVHNIAKRHNVGTLARSATAFGVTELILVGRRDFNAFGSHGSASHIRFRHFHSLIEARNYLKEEKDCDICGVEIADGASAVNEHPFKRNTAFLLGNEGSGLSAKEYEICDFFVYIPQYGCGTASLNVTVAASIVLHHFGVWAGFSERVRDGSKFIVADRPVRQGRRNFCAGTEESVIEERKLRKESAENGFFDDNGNENGSSSSDLLDGLFLNE</sequence>
<evidence type="ECO:0000256" key="1">
    <source>
        <dbReference type="ARBA" id="ARBA00022603"/>
    </source>
</evidence>
<feature type="domain" description="tRNA/rRNA methyltransferase SpoU type" evidence="4">
    <location>
        <begin position="279"/>
        <end position="416"/>
    </location>
</feature>
<dbReference type="Gene3D" id="3.40.1000.10">
    <property type="entry name" value="Mog1/PsbP, alpha/beta/alpha sandwich"/>
    <property type="match status" value="1"/>
</dbReference>
<organism evidence="6 7">
    <name type="scientific">Arabidopsis thaliana</name>
    <name type="common">Mouse-ear cress</name>
    <dbReference type="NCBI Taxonomy" id="3702"/>
    <lineage>
        <taxon>Eukaryota</taxon>
        <taxon>Viridiplantae</taxon>
        <taxon>Streptophyta</taxon>
        <taxon>Embryophyta</taxon>
        <taxon>Tracheophyta</taxon>
        <taxon>Spermatophyta</taxon>
        <taxon>Magnoliopsida</taxon>
        <taxon>eudicotyledons</taxon>
        <taxon>Gunneridae</taxon>
        <taxon>Pentapetalae</taxon>
        <taxon>rosids</taxon>
        <taxon>malvids</taxon>
        <taxon>Brassicales</taxon>
        <taxon>Brassicaceae</taxon>
        <taxon>Camelineae</taxon>
        <taxon>Arabidopsis</taxon>
    </lineage>
</organism>
<dbReference type="PANTHER" id="PTHR43191">
    <property type="entry name" value="RRNA METHYLTRANSFERASE 3"/>
    <property type="match status" value="1"/>
</dbReference>
<dbReference type="InterPro" id="IPR001537">
    <property type="entry name" value="SpoU_MeTrfase"/>
</dbReference>
<gene>
    <name evidence="6" type="ORF">AT9943_LOCUS15693</name>
</gene>
<evidence type="ECO:0000259" key="4">
    <source>
        <dbReference type="Pfam" id="PF00588"/>
    </source>
</evidence>
<dbReference type="GO" id="GO:0008173">
    <property type="term" value="F:RNA methyltransferase activity"/>
    <property type="evidence" value="ECO:0007669"/>
    <property type="project" value="InterPro"/>
</dbReference>
<dbReference type="Pfam" id="PF00588">
    <property type="entry name" value="SpoU_methylase"/>
    <property type="match status" value="1"/>
</dbReference>
<keyword evidence="2" id="KW-0808">Transferase</keyword>
<dbReference type="InterPro" id="IPR016123">
    <property type="entry name" value="Mog1/PsbP_a/b/a-sand"/>
</dbReference>
<evidence type="ECO:0000256" key="3">
    <source>
        <dbReference type="SAM" id="MobiDB-lite"/>
    </source>
</evidence>
<dbReference type="EMBL" id="LR881469">
    <property type="protein sequence ID" value="CAD5328018.1"/>
    <property type="molecule type" value="Genomic_DNA"/>
</dbReference>
<dbReference type="SUPFAM" id="SSF75217">
    <property type="entry name" value="alpha/beta knot"/>
    <property type="match status" value="1"/>
</dbReference>
<dbReference type="InterPro" id="IPR051259">
    <property type="entry name" value="rRNA_Methyltransferase"/>
</dbReference>
<dbReference type="InterPro" id="IPR029026">
    <property type="entry name" value="tRNA_m1G_MTases_N"/>
</dbReference>
<dbReference type="GO" id="GO:0015979">
    <property type="term" value="P:photosynthesis"/>
    <property type="evidence" value="ECO:0007669"/>
    <property type="project" value="InterPro"/>
</dbReference>
<dbReference type="NCBIfam" id="NF040946">
    <property type="entry name" value="PSII_PsbP"/>
    <property type="match status" value="1"/>
</dbReference>
<feature type="region of interest" description="Disordered" evidence="3">
    <location>
        <begin position="468"/>
        <end position="494"/>
    </location>
</feature>
<dbReference type="CDD" id="cd18096">
    <property type="entry name" value="SpoU-like"/>
    <property type="match status" value="1"/>
</dbReference>
<dbReference type="GO" id="GO:0019898">
    <property type="term" value="C:extrinsic component of membrane"/>
    <property type="evidence" value="ECO:0007669"/>
    <property type="project" value="InterPro"/>
</dbReference>
<dbReference type="GO" id="GO:0032259">
    <property type="term" value="P:methylation"/>
    <property type="evidence" value="ECO:0007669"/>
    <property type="project" value="UniProtKB-KW"/>
</dbReference>
<dbReference type="Gene3D" id="3.40.1280.10">
    <property type="match status" value="1"/>
</dbReference>
<dbReference type="GO" id="GO:0003723">
    <property type="term" value="F:RNA binding"/>
    <property type="evidence" value="ECO:0007669"/>
    <property type="project" value="InterPro"/>
</dbReference>
<dbReference type="GO" id="GO:0009654">
    <property type="term" value="C:photosystem II oxygen evolving complex"/>
    <property type="evidence" value="ECO:0007669"/>
    <property type="project" value="InterPro"/>
</dbReference>
<evidence type="ECO:0000259" key="5">
    <source>
        <dbReference type="Pfam" id="PF01789"/>
    </source>
</evidence>
<evidence type="ECO:0000313" key="7">
    <source>
        <dbReference type="Proteomes" id="UP000516314"/>
    </source>
</evidence>
<feature type="domain" description="PsbP C-terminal" evidence="5">
    <location>
        <begin position="109"/>
        <end position="277"/>
    </location>
</feature>
<dbReference type="InterPro" id="IPR029028">
    <property type="entry name" value="Alpha/beta_knot_MTases"/>
</dbReference>
<dbReference type="GO" id="GO:0005509">
    <property type="term" value="F:calcium ion binding"/>
    <property type="evidence" value="ECO:0007669"/>
    <property type="project" value="InterPro"/>
</dbReference>
<dbReference type="SUPFAM" id="SSF55724">
    <property type="entry name" value="Mog1p/PsbP-like"/>
    <property type="match status" value="1"/>
</dbReference>
<keyword evidence="1" id="KW-0489">Methyltransferase</keyword>
<dbReference type="PANTHER" id="PTHR43191:SF7">
    <property type="entry name" value="OBP33PEP LIKE PROTEIN"/>
    <property type="match status" value="1"/>
</dbReference>
<accession>A0A7G2EZU9</accession>
<dbReference type="Pfam" id="PF01789">
    <property type="entry name" value="PsbP"/>
    <property type="match status" value="1"/>
</dbReference>
<evidence type="ECO:0000256" key="2">
    <source>
        <dbReference type="ARBA" id="ARBA00022679"/>
    </source>
</evidence>
<dbReference type="GO" id="GO:0006396">
    <property type="term" value="P:RNA processing"/>
    <property type="evidence" value="ECO:0007669"/>
    <property type="project" value="InterPro"/>
</dbReference>
<protein>
    <submittedName>
        <fullName evidence="6">(thale cress) hypothetical protein</fullName>
    </submittedName>
</protein>
<reference evidence="6 7" key="1">
    <citation type="submission" date="2020-09" db="EMBL/GenBank/DDBJ databases">
        <authorList>
            <person name="Ashkenazy H."/>
        </authorList>
    </citation>
    <scope>NUCLEOTIDE SEQUENCE [LARGE SCALE GENOMIC DNA]</scope>
    <source>
        <strain evidence="7">cv. Cdm-0</strain>
    </source>
</reference>